<protein>
    <recommendedName>
        <fullName evidence="2">RNA 2',3'-cyclic phosphodiesterase</fullName>
        <shortName evidence="2">RNA 2',3'-CPDase</shortName>
        <ecNumber evidence="2">3.1.4.58</ecNumber>
    </recommendedName>
</protein>
<organism evidence="3 4">
    <name type="scientific">Brevibacillus invocatus</name>
    <dbReference type="NCBI Taxonomy" id="173959"/>
    <lineage>
        <taxon>Bacteria</taxon>
        <taxon>Bacillati</taxon>
        <taxon>Bacillota</taxon>
        <taxon>Bacilli</taxon>
        <taxon>Bacillales</taxon>
        <taxon>Paenibacillaceae</taxon>
        <taxon>Brevibacillus</taxon>
    </lineage>
</organism>
<comment type="function">
    <text evidence="2">Hydrolyzes RNA 2',3'-cyclic phosphodiester to an RNA 2'-phosphomonoester.</text>
</comment>
<evidence type="ECO:0000256" key="1">
    <source>
        <dbReference type="ARBA" id="ARBA00022801"/>
    </source>
</evidence>
<gene>
    <name evidence="3" type="primary">thpR</name>
    <name evidence="3" type="ORF">EDM52_20795</name>
</gene>
<dbReference type="InterPro" id="IPR004175">
    <property type="entry name" value="RNA_CPDase"/>
</dbReference>
<dbReference type="NCBIfam" id="TIGR02258">
    <property type="entry name" value="2_5_ligase"/>
    <property type="match status" value="1"/>
</dbReference>
<reference evidence="3 4" key="1">
    <citation type="submission" date="2018-10" db="EMBL/GenBank/DDBJ databases">
        <title>Phylogenomics of Brevibacillus.</title>
        <authorList>
            <person name="Dunlap C."/>
        </authorList>
    </citation>
    <scope>NUCLEOTIDE SEQUENCE [LARGE SCALE GENOMIC DNA]</scope>
    <source>
        <strain evidence="3 4">JCM 12215</strain>
    </source>
</reference>
<comment type="catalytic activity">
    <reaction evidence="2">
        <text>a 3'-end 2',3'-cyclophospho-ribonucleotide-RNA + H2O = a 3'-end 2'-phospho-ribonucleotide-RNA + H(+)</text>
        <dbReference type="Rhea" id="RHEA:11828"/>
        <dbReference type="Rhea" id="RHEA-COMP:10464"/>
        <dbReference type="Rhea" id="RHEA-COMP:17353"/>
        <dbReference type="ChEBI" id="CHEBI:15377"/>
        <dbReference type="ChEBI" id="CHEBI:15378"/>
        <dbReference type="ChEBI" id="CHEBI:83064"/>
        <dbReference type="ChEBI" id="CHEBI:173113"/>
        <dbReference type="EC" id="3.1.4.58"/>
    </reaction>
</comment>
<dbReference type="EMBL" id="RHHR01000045">
    <property type="protein sequence ID" value="RNB68286.1"/>
    <property type="molecule type" value="Genomic_DNA"/>
</dbReference>
<proteinExistence type="inferred from homology"/>
<keyword evidence="1 2" id="KW-0378">Hydrolase</keyword>
<dbReference type="Gene3D" id="3.90.1140.10">
    <property type="entry name" value="Cyclic phosphodiesterase"/>
    <property type="match status" value="1"/>
</dbReference>
<evidence type="ECO:0000313" key="4">
    <source>
        <dbReference type="Proteomes" id="UP000282028"/>
    </source>
</evidence>
<dbReference type="InterPro" id="IPR009097">
    <property type="entry name" value="Cyclic_Pdiesterase"/>
</dbReference>
<dbReference type="Pfam" id="PF13563">
    <property type="entry name" value="2_5_RNA_ligase2"/>
    <property type="match status" value="1"/>
</dbReference>
<dbReference type="GO" id="GO:0004113">
    <property type="term" value="F:2',3'-cyclic-nucleotide 3'-phosphodiesterase activity"/>
    <property type="evidence" value="ECO:0007669"/>
    <property type="project" value="InterPro"/>
</dbReference>
<evidence type="ECO:0000313" key="3">
    <source>
        <dbReference type="EMBL" id="RNB68286.1"/>
    </source>
</evidence>
<dbReference type="RefSeq" id="WP_122910866.1">
    <property type="nucleotide sequence ID" value="NZ_CBCSBE010000019.1"/>
</dbReference>
<dbReference type="Proteomes" id="UP000282028">
    <property type="component" value="Unassembled WGS sequence"/>
</dbReference>
<comment type="caution">
    <text evidence="3">The sequence shown here is derived from an EMBL/GenBank/DDBJ whole genome shotgun (WGS) entry which is preliminary data.</text>
</comment>
<comment type="similarity">
    <text evidence="2">Belongs to the 2H phosphoesterase superfamily. ThpR family.</text>
</comment>
<dbReference type="GO" id="GO:0008664">
    <property type="term" value="F:RNA 2',3'-cyclic 3'-phosphodiesterase activity"/>
    <property type="evidence" value="ECO:0007669"/>
    <property type="project" value="UniProtKB-EC"/>
</dbReference>
<sequence length="197" mass="22535">MRLFVALDIPEDAAAYLTDVQQQLRQEIHADRWQSLQNLHLTLHFLGDVEERLIPAICEDLDIVSAITKPFRLRLAELGAFPNASRPRVLWLGLRGNTQALKQVHLLLGRRFELHAGLDHDRKAYKPHITLARGPKTTAEGLPLDRLNEQVLAEDPPHWQVNQVHLYQSELKPEGAVHTILHTSTFDKDYSIDQMEP</sequence>
<dbReference type="SUPFAM" id="SSF55144">
    <property type="entry name" value="LigT-like"/>
    <property type="match status" value="1"/>
</dbReference>
<dbReference type="PANTHER" id="PTHR35561">
    <property type="entry name" value="RNA 2',3'-CYCLIC PHOSPHODIESTERASE"/>
    <property type="match status" value="1"/>
</dbReference>
<dbReference type="HAMAP" id="MF_01940">
    <property type="entry name" value="RNA_CPDase"/>
    <property type="match status" value="1"/>
</dbReference>
<feature type="active site" description="Proton donor" evidence="2">
    <location>
        <position position="40"/>
    </location>
</feature>
<name>A0A3M8BXZ1_9BACL</name>
<feature type="short sequence motif" description="HXTX 2" evidence="2">
    <location>
        <begin position="128"/>
        <end position="131"/>
    </location>
</feature>
<feature type="short sequence motif" description="HXTX 1" evidence="2">
    <location>
        <begin position="40"/>
        <end position="43"/>
    </location>
</feature>
<dbReference type="EC" id="3.1.4.58" evidence="2"/>
<dbReference type="OrthoDB" id="9789350at2"/>
<keyword evidence="4" id="KW-1185">Reference proteome</keyword>
<feature type="active site" description="Proton acceptor" evidence="2">
    <location>
        <position position="128"/>
    </location>
</feature>
<accession>A0A3M8BXZ1</accession>
<dbReference type="PANTHER" id="PTHR35561:SF1">
    <property type="entry name" value="RNA 2',3'-CYCLIC PHOSPHODIESTERASE"/>
    <property type="match status" value="1"/>
</dbReference>
<dbReference type="AlphaFoldDB" id="A0A3M8BXZ1"/>
<evidence type="ECO:0000256" key="2">
    <source>
        <dbReference type="HAMAP-Rule" id="MF_01940"/>
    </source>
</evidence>